<dbReference type="EMBL" id="JAWWNJ010000085">
    <property type="protein sequence ID" value="KAK7001020.1"/>
    <property type="molecule type" value="Genomic_DNA"/>
</dbReference>
<accession>A0AAW0A4S9</accession>
<gene>
    <name evidence="1" type="ORF">R3P38DRAFT_3217785</name>
</gene>
<reference evidence="1 2" key="1">
    <citation type="journal article" date="2024" name="J Genomics">
        <title>Draft genome sequencing and assembly of Favolaschia claudopus CIRM-BRFM 2984 isolated from oak limbs.</title>
        <authorList>
            <person name="Navarro D."/>
            <person name="Drula E."/>
            <person name="Chaduli D."/>
            <person name="Cazenave R."/>
            <person name="Ahrendt S."/>
            <person name="Wang J."/>
            <person name="Lipzen A."/>
            <person name="Daum C."/>
            <person name="Barry K."/>
            <person name="Grigoriev I.V."/>
            <person name="Favel A."/>
            <person name="Rosso M.N."/>
            <person name="Martin F."/>
        </authorList>
    </citation>
    <scope>NUCLEOTIDE SEQUENCE [LARGE SCALE GENOMIC DNA]</scope>
    <source>
        <strain evidence="1 2">CIRM-BRFM 2984</strain>
    </source>
</reference>
<proteinExistence type="predicted"/>
<evidence type="ECO:0000313" key="2">
    <source>
        <dbReference type="Proteomes" id="UP001362999"/>
    </source>
</evidence>
<comment type="caution">
    <text evidence="1">The sequence shown here is derived from an EMBL/GenBank/DDBJ whole genome shotgun (WGS) entry which is preliminary data.</text>
</comment>
<keyword evidence="2" id="KW-1185">Reference proteome</keyword>
<name>A0AAW0A4S9_9AGAR</name>
<dbReference type="Proteomes" id="UP001362999">
    <property type="component" value="Unassembled WGS sequence"/>
</dbReference>
<protein>
    <submittedName>
        <fullName evidence="1">Uncharacterized protein</fullName>
    </submittedName>
</protein>
<dbReference type="AlphaFoldDB" id="A0AAW0A4S9"/>
<organism evidence="1 2">
    <name type="scientific">Favolaschia claudopus</name>
    <dbReference type="NCBI Taxonomy" id="2862362"/>
    <lineage>
        <taxon>Eukaryota</taxon>
        <taxon>Fungi</taxon>
        <taxon>Dikarya</taxon>
        <taxon>Basidiomycota</taxon>
        <taxon>Agaricomycotina</taxon>
        <taxon>Agaricomycetes</taxon>
        <taxon>Agaricomycetidae</taxon>
        <taxon>Agaricales</taxon>
        <taxon>Marasmiineae</taxon>
        <taxon>Mycenaceae</taxon>
        <taxon>Favolaschia</taxon>
    </lineage>
</organism>
<evidence type="ECO:0000313" key="1">
    <source>
        <dbReference type="EMBL" id="KAK7001020.1"/>
    </source>
</evidence>
<sequence length="159" mass="18265">MSGLAINRATTATVAQRLQELAEEVGCWWSSVEDIMKYKEEAEIEHPSALFFGVVLGEYTGVYKRYVDLGLPKFYYPDTEEASYIEDAFERQYKNMQEFDLGVLLKHEDRPGYFMTLPRGREDAPAPLGDMVILGVKTRYHVMTETLRVDVHSVVKMDL</sequence>